<dbReference type="OrthoDB" id="6767820at2759"/>
<reference evidence="1" key="1">
    <citation type="submission" date="2019-08" db="EMBL/GenBank/DDBJ databases">
        <title>The genome of the North American firefly Photinus pyralis.</title>
        <authorList>
            <consortium name="Photinus pyralis genome working group"/>
            <person name="Fallon T.R."/>
            <person name="Sander Lower S.E."/>
            <person name="Weng J.-K."/>
        </authorList>
    </citation>
    <scope>NUCLEOTIDE SEQUENCE</scope>
    <source>
        <strain evidence="1">TRF0915ILg1</strain>
        <tissue evidence="1">Whole body</tissue>
    </source>
</reference>
<gene>
    <name evidence="1" type="ORF">ILUMI_13076</name>
</gene>
<evidence type="ECO:0008006" key="3">
    <source>
        <dbReference type="Google" id="ProtNLM"/>
    </source>
</evidence>
<name>A0A8K0CWW7_IGNLU</name>
<evidence type="ECO:0000313" key="1">
    <source>
        <dbReference type="EMBL" id="KAF2893091.1"/>
    </source>
</evidence>
<dbReference type="EMBL" id="VTPC01008252">
    <property type="protein sequence ID" value="KAF2893091.1"/>
    <property type="molecule type" value="Genomic_DNA"/>
</dbReference>
<dbReference type="Proteomes" id="UP000801492">
    <property type="component" value="Unassembled WGS sequence"/>
</dbReference>
<protein>
    <recommendedName>
        <fullName evidence="3">Mos1 transposase HTH domain-containing protein</fullName>
    </recommendedName>
</protein>
<comment type="caution">
    <text evidence="1">The sequence shown here is derived from an EMBL/GenBank/DDBJ whole genome shotgun (WGS) entry which is preliminary data.</text>
</comment>
<proteinExistence type="predicted"/>
<sequence>MSFHNFKVDLSEEECVLWLHSAFGNEAPSRVTVFRWYRESRRECNSLRDREHMQRPRSAVTTENMDHVRKMTTNDNRCTYQAKEADLSTRSGTVNRIVHEV</sequence>
<evidence type="ECO:0000313" key="2">
    <source>
        <dbReference type="Proteomes" id="UP000801492"/>
    </source>
</evidence>
<dbReference type="AlphaFoldDB" id="A0A8K0CWW7"/>
<accession>A0A8K0CWW7</accession>
<organism evidence="1 2">
    <name type="scientific">Ignelater luminosus</name>
    <name type="common">Cucubano</name>
    <name type="synonym">Pyrophorus luminosus</name>
    <dbReference type="NCBI Taxonomy" id="2038154"/>
    <lineage>
        <taxon>Eukaryota</taxon>
        <taxon>Metazoa</taxon>
        <taxon>Ecdysozoa</taxon>
        <taxon>Arthropoda</taxon>
        <taxon>Hexapoda</taxon>
        <taxon>Insecta</taxon>
        <taxon>Pterygota</taxon>
        <taxon>Neoptera</taxon>
        <taxon>Endopterygota</taxon>
        <taxon>Coleoptera</taxon>
        <taxon>Polyphaga</taxon>
        <taxon>Elateriformia</taxon>
        <taxon>Elateroidea</taxon>
        <taxon>Elateridae</taxon>
        <taxon>Agrypninae</taxon>
        <taxon>Pyrophorini</taxon>
        <taxon>Ignelater</taxon>
    </lineage>
</organism>
<keyword evidence="2" id="KW-1185">Reference proteome</keyword>